<evidence type="ECO:0000313" key="2">
    <source>
        <dbReference type="Proteomes" id="UP000031011"/>
    </source>
</evidence>
<name>A0A837DX68_9LACO</name>
<reference evidence="1 2" key="1">
    <citation type="journal article" date="2015" name="BMC Microbiol.">
        <title>Lactobacillus ruminis strains cluster according to their mammalian gut source.</title>
        <authorList>
            <person name="O' Donnell M.M."/>
            <person name="Harris H.M."/>
            <person name="Lynch D.B."/>
            <person name="Ross R.P."/>
            <person name="O'Toole P.W."/>
        </authorList>
    </citation>
    <scope>NUCLEOTIDE SEQUENCE [LARGE SCALE GENOMIC DNA]</scope>
    <source>
        <strain evidence="1 2">DPC 6832</strain>
    </source>
</reference>
<proteinExistence type="predicted"/>
<dbReference type="AlphaFoldDB" id="A0A837DX68"/>
<dbReference type="Proteomes" id="UP000031011">
    <property type="component" value="Unassembled WGS sequence"/>
</dbReference>
<dbReference type="EMBL" id="AWYA01000029">
    <property type="protein sequence ID" value="KIC05447.1"/>
    <property type="molecule type" value="Genomic_DNA"/>
</dbReference>
<accession>A0A837DX68</accession>
<gene>
    <name evidence="1" type="ORF">LRN_1728</name>
</gene>
<organism evidence="1 2">
    <name type="scientific">Ligilactobacillus ruminis DPC 6832</name>
    <dbReference type="NCBI Taxonomy" id="1402208"/>
    <lineage>
        <taxon>Bacteria</taxon>
        <taxon>Bacillati</taxon>
        <taxon>Bacillota</taxon>
        <taxon>Bacilli</taxon>
        <taxon>Lactobacillales</taxon>
        <taxon>Lactobacillaceae</taxon>
        <taxon>Ligilactobacillus</taxon>
    </lineage>
</organism>
<comment type="caution">
    <text evidence="1">The sequence shown here is derived from an EMBL/GenBank/DDBJ whole genome shotgun (WGS) entry which is preliminary data.</text>
</comment>
<sequence>MELGANCYVVGDVVEFKTSTQLLTGTIVVSDYGGASGYSSNTYDISTQRVLYKHVEEKLIVRIIKKVDRLSYQKKYIEWFLDFLEKTKKNDIEKFKKNREILKLNEISKSGSYLLFTQSGSEYVIRLNGSEVFMSRKNEQHKLRKDSQSIRVLFLDVRIGLPAFFILEPLGKGDYTIRQTTRVTEIKKIDN</sequence>
<evidence type="ECO:0000313" key="1">
    <source>
        <dbReference type="EMBL" id="KIC05447.1"/>
    </source>
</evidence>
<protein>
    <submittedName>
        <fullName evidence="1">Uncharacterized protein</fullName>
    </submittedName>
</protein>